<evidence type="ECO:0000313" key="7">
    <source>
        <dbReference type="Proteomes" id="UP000265140"/>
    </source>
</evidence>
<accession>A0AAY5LBR1</accession>
<feature type="compositionally biased region" description="Basic and acidic residues" evidence="4">
    <location>
        <begin position="207"/>
        <end position="217"/>
    </location>
</feature>
<name>A0AAY5LBR1_ESOLU</name>
<protein>
    <recommendedName>
        <fullName evidence="5">AIG1-type G domain-containing protein</fullName>
    </recommendedName>
</protein>
<dbReference type="PANTHER" id="PTHR10903:SF170">
    <property type="entry name" value="GTPASE IMAP FAMILY MEMBER 7"/>
    <property type="match status" value="1"/>
</dbReference>
<dbReference type="Ensembl" id="ENSELUT00000091178.1">
    <property type="protein sequence ID" value="ENSELUP00000096627.1"/>
    <property type="gene ID" value="ENSELUG00000038217.1"/>
</dbReference>
<evidence type="ECO:0000256" key="3">
    <source>
        <dbReference type="ARBA" id="ARBA00023134"/>
    </source>
</evidence>
<dbReference type="SUPFAM" id="SSF52540">
    <property type="entry name" value="P-loop containing nucleoside triphosphate hydrolases"/>
    <property type="match status" value="1"/>
</dbReference>
<evidence type="ECO:0000313" key="6">
    <source>
        <dbReference type="Ensembl" id="ENSELUP00000096627.1"/>
    </source>
</evidence>
<comment type="similarity">
    <text evidence="1">Belongs to the TRAFAC class TrmE-Era-EngA-EngB-Septin-like GTPase superfamily. AIG1/Toc34/Toc159-like paraseptin GTPase family. IAN subfamily.</text>
</comment>
<dbReference type="GO" id="GO:0005525">
    <property type="term" value="F:GTP binding"/>
    <property type="evidence" value="ECO:0007669"/>
    <property type="project" value="UniProtKB-KW"/>
</dbReference>
<proteinExistence type="inferred from homology"/>
<dbReference type="FunFam" id="3.40.50.300:FF:000366">
    <property type="entry name" value="GTPase, IMAP family member 2"/>
    <property type="match status" value="1"/>
</dbReference>
<keyword evidence="3" id="KW-0342">GTP-binding</keyword>
<feature type="domain" description="AIG1-type G" evidence="5">
    <location>
        <begin position="1"/>
        <end position="199"/>
    </location>
</feature>
<dbReference type="GeneTree" id="ENSGT01150000286992"/>
<dbReference type="InterPro" id="IPR006703">
    <property type="entry name" value="G_AIG1"/>
</dbReference>
<evidence type="ECO:0000259" key="5">
    <source>
        <dbReference type="PROSITE" id="PS51720"/>
    </source>
</evidence>
<dbReference type="AlphaFoldDB" id="A0AAY5LBR1"/>
<organism evidence="6 7">
    <name type="scientific">Esox lucius</name>
    <name type="common">Northern pike</name>
    <dbReference type="NCBI Taxonomy" id="8010"/>
    <lineage>
        <taxon>Eukaryota</taxon>
        <taxon>Metazoa</taxon>
        <taxon>Chordata</taxon>
        <taxon>Craniata</taxon>
        <taxon>Vertebrata</taxon>
        <taxon>Euteleostomi</taxon>
        <taxon>Actinopterygii</taxon>
        <taxon>Neopterygii</taxon>
        <taxon>Teleostei</taxon>
        <taxon>Protacanthopterygii</taxon>
        <taxon>Esociformes</taxon>
        <taxon>Esocidae</taxon>
        <taxon>Esox</taxon>
    </lineage>
</organism>
<reference evidence="6" key="2">
    <citation type="submission" date="2025-08" db="UniProtKB">
        <authorList>
            <consortium name="Ensembl"/>
        </authorList>
    </citation>
    <scope>IDENTIFICATION</scope>
</reference>
<feature type="region of interest" description="Disordered" evidence="4">
    <location>
        <begin position="207"/>
        <end position="235"/>
    </location>
</feature>
<reference evidence="6" key="3">
    <citation type="submission" date="2025-09" db="UniProtKB">
        <authorList>
            <consortium name="Ensembl"/>
        </authorList>
    </citation>
    <scope>IDENTIFICATION</scope>
</reference>
<dbReference type="CDD" id="cd01852">
    <property type="entry name" value="AIG1"/>
    <property type="match status" value="1"/>
</dbReference>
<dbReference type="InterPro" id="IPR045058">
    <property type="entry name" value="GIMA/IAN/Toc"/>
</dbReference>
<evidence type="ECO:0000256" key="1">
    <source>
        <dbReference type="ARBA" id="ARBA00008535"/>
    </source>
</evidence>
<feature type="compositionally biased region" description="Basic and acidic residues" evidence="4">
    <location>
        <begin position="224"/>
        <end position="235"/>
    </location>
</feature>
<keyword evidence="7" id="KW-1185">Reference proteome</keyword>
<evidence type="ECO:0000256" key="4">
    <source>
        <dbReference type="SAM" id="MobiDB-lite"/>
    </source>
</evidence>
<dbReference type="Pfam" id="PF04548">
    <property type="entry name" value="AIG1"/>
    <property type="match status" value="1"/>
</dbReference>
<dbReference type="InterPro" id="IPR027417">
    <property type="entry name" value="P-loop_NTPase"/>
</dbReference>
<sequence>MQVIMVLLGKTGAGKSASGNTILGQRAFESKKSSKSVTTDIQTKGVIDGRMVSVVDTPGLFDTQLSVEEIAKEIEKSLDLFSTGLHAFLIVMSIKDRFTEKEQQAVENLESLFGSGMSEYAIILFTHGDQLKGHDMKKLINANQNLSRVVEKCGGRYHFFNNNDRGNRAQVRELMEKINRMVEENGRTCYTSDMFIDVAKEKAAVEERKKREEEERVQRRRKITEKDVMLKENIT</sequence>
<dbReference type="PANTHER" id="PTHR10903">
    <property type="entry name" value="GTPASE, IMAP FAMILY MEMBER-RELATED"/>
    <property type="match status" value="1"/>
</dbReference>
<keyword evidence="2" id="KW-0547">Nucleotide-binding</keyword>
<dbReference type="Gene3D" id="3.40.50.300">
    <property type="entry name" value="P-loop containing nucleotide triphosphate hydrolases"/>
    <property type="match status" value="1"/>
</dbReference>
<evidence type="ECO:0000256" key="2">
    <source>
        <dbReference type="ARBA" id="ARBA00022741"/>
    </source>
</evidence>
<dbReference type="PROSITE" id="PS51720">
    <property type="entry name" value="G_AIG1"/>
    <property type="match status" value="1"/>
</dbReference>
<reference evidence="6 7" key="1">
    <citation type="submission" date="2020-02" db="EMBL/GenBank/DDBJ databases">
        <title>Esox lucius (northern pike) genome, fEsoLuc1, primary haplotype.</title>
        <authorList>
            <person name="Myers G."/>
            <person name="Karagic N."/>
            <person name="Meyer A."/>
            <person name="Pippel M."/>
            <person name="Reichard M."/>
            <person name="Winkler S."/>
            <person name="Tracey A."/>
            <person name="Sims Y."/>
            <person name="Howe K."/>
            <person name="Rhie A."/>
            <person name="Formenti G."/>
            <person name="Durbin R."/>
            <person name="Fedrigo O."/>
            <person name="Jarvis E.D."/>
        </authorList>
    </citation>
    <scope>NUCLEOTIDE SEQUENCE [LARGE SCALE GENOMIC DNA]</scope>
</reference>
<dbReference type="Proteomes" id="UP000265140">
    <property type="component" value="Chromosome 7"/>
</dbReference>